<sequence>MHRGSRAALAGIETAVWRTPSGGGLGLLLEEVDALGAACEAAKAVVVAEAIERETTDGAAALTLTQWVLEHAPSTRAGGARPVVEVAQAFAKPANAPVRDAVLAGVLPVRSAASVVSEADRSVHSGQRPDHRQDAAVVNWDVLRLFAVFGWVERDGTFLDRRVRVTEAGRTALLEGLRRRSTAPRARP</sequence>
<reference evidence="1 2" key="1">
    <citation type="submission" date="2020-04" db="EMBL/GenBank/DDBJ databases">
        <title>Knoellia sp. isolate from air conditioner.</title>
        <authorList>
            <person name="Chea S."/>
            <person name="Kim D.-U."/>
        </authorList>
    </citation>
    <scope>NUCLEOTIDE SEQUENCE [LARGE SCALE GENOMIC DNA]</scope>
    <source>
        <strain evidence="1 2">DB2414S</strain>
    </source>
</reference>
<dbReference type="RefSeq" id="WP_171242418.1">
    <property type="nucleotide sequence ID" value="NZ_JABEPQ010000001.1"/>
</dbReference>
<organism evidence="1 2">
    <name type="scientific">Knoellia koreensis</name>
    <dbReference type="NCBI Taxonomy" id="2730921"/>
    <lineage>
        <taxon>Bacteria</taxon>
        <taxon>Bacillati</taxon>
        <taxon>Actinomycetota</taxon>
        <taxon>Actinomycetes</taxon>
        <taxon>Micrococcales</taxon>
        <taxon>Intrasporangiaceae</taxon>
        <taxon>Knoellia</taxon>
    </lineage>
</organism>
<dbReference type="Proteomes" id="UP000588586">
    <property type="component" value="Unassembled WGS sequence"/>
</dbReference>
<proteinExistence type="predicted"/>
<evidence type="ECO:0000313" key="2">
    <source>
        <dbReference type="Proteomes" id="UP000588586"/>
    </source>
</evidence>
<dbReference type="EMBL" id="JABEPQ010000001">
    <property type="protein sequence ID" value="NNM45388.1"/>
    <property type="molecule type" value="Genomic_DNA"/>
</dbReference>
<gene>
    <name evidence="1" type="ORF">HJG52_05125</name>
</gene>
<keyword evidence="2" id="KW-1185">Reference proteome</keyword>
<protein>
    <recommendedName>
        <fullName evidence="3">DUF222 domain-containing protein</fullName>
    </recommendedName>
</protein>
<evidence type="ECO:0000313" key="1">
    <source>
        <dbReference type="EMBL" id="NNM45388.1"/>
    </source>
</evidence>
<accession>A0A849HD94</accession>
<comment type="caution">
    <text evidence="1">The sequence shown here is derived from an EMBL/GenBank/DDBJ whole genome shotgun (WGS) entry which is preliminary data.</text>
</comment>
<dbReference type="AlphaFoldDB" id="A0A849HD94"/>
<name>A0A849HD94_9MICO</name>
<evidence type="ECO:0008006" key="3">
    <source>
        <dbReference type="Google" id="ProtNLM"/>
    </source>
</evidence>